<dbReference type="Proteomes" id="UP001168821">
    <property type="component" value="Unassembled WGS sequence"/>
</dbReference>
<organism evidence="9 10">
    <name type="scientific">Zophobas morio</name>
    <dbReference type="NCBI Taxonomy" id="2755281"/>
    <lineage>
        <taxon>Eukaryota</taxon>
        <taxon>Metazoa</taxon>
        <taxon>Ecdysozoa</taxon>
        <taxon>Arthropoda</taxon>
        <taxon>Hexapoda</taxon>
        <taxon>Insecta</taxon>
        <taxon>Pterygota</taxon>
        <taxon>Neoptera</taxon>
        <taxon>Endopterygota</taxon>
        <taxon>Coleoptera</taxon>
        <taxon>Polyphaga</taxon>
        <taxon>Cucujiformia</taxon>
        <taxon>Tenebrionidae</taxon>
        <taxon>Zophobas</taxon>
    </lineage>
</organism>
<evidence type="ECO:0000313" key="10">
    <source>
        <dbReference type="Proteomes" id="UP001168821"/>
    </source>
</evidence>
<feature type="region of interest" description="Disordered" evidence="7">
    <location>
        <begin position="635"/>
        <end position="809"/>
    </location>
</feature>
<feature type="compositionally biased region" description="Polar residues" evidence="7">
    <location>
        <begin position="689"/>
        <end position="700"/>
    </location>
</feature>
<dbReference type="FunFam" id="3.30.40.10:FF:000122">
    <property type="entry name" value="polycomb group RING finger protein 1"/>
    <property type="match status" value="1"/>
</dbReference>
<evidence type="ECO:0000256" key="2">
    <source>
        <dbReference type="ARBA" id="ARBA00022723"/>
    </source>
</evidence>
<feature type="domain" description="RING-type" evidence="8">
    <location>
        <begin position="18"/>
        <end position="57"/>
    </location>
</feature>
<dbReference type="GO" id="GO:0008270">
    <property type="term" value="F:zinc ion binding"/>
    <property type="evidence" value="ECO:0007669"/>
    <property type="project" value="UniProtKB-KW"/>
</dbReference>
<evidence type="ECO:0000256" key="5">
    <source>
        <dbReference type="ARBA" id="ARBA00023242"/>
    </source>
</evidence>
<evidence type="ECO:0000256" key="6">
    <source>
        <dbReference type="PROSITE-ProRule" id="PRU00175"/>
    </source>
</evidence>
<dbReference type="AlphaFoldDB" id="A0AA38I882"/>
<evidence type="ECO:0000256" key="1">
    <source>
        <dbReference type="ARBA" id="ARBA00004123"/>
    </source>
</evidence>
<dbReference type="EMBL" id="JALNTZ010000005">
    <property type="protein sequence ID" value="KAJ3650674.1"/>
    <property type="molecule type" value="Genomic_DNA"/>
</dbReference>
<feature type="compositionally biased region" description="Polar residues" evidence="7">
    <location>
        <begin position="523"/>
        <end position="532"/>
    </location>
</feature>
<dbReference type="Pfam" id="PF13923">
    <property type="entry name" value="zf-C3HC4_2"/>
    <property type="match status" value="1"/>
</dbReference>
<gene>
    <name evidence="9" type="ORF">Zmor_016758</name>
</gene>
<keyword evidence="2" id="KW-0479">Metal-binding</keyword>
<evidence type="ECO:0000256" key="7">
    <source>
        <dbReference type="SAM" id="MobiDB-lite"/>
    </source>
</evidence>
<dbReference type="SMART" id="SM00184">
    <property type="entry name" value="RING"/>
    <property type="match status" value="1"/>
</dbReference>
<proteinExistence type="predicted"/>
<evidence type="ECO:0000256" key="4">
    <source>
        <dbReference type="ARBA" id="ARBA00022833"/>
    </source>
</evidence>
<keyword evidence="10" id="KW-1185">Reference proteome</keyword>
<evidence type="ECO:0000256" key="3">
    <source>
        <dbReference type="ARBA" id="ARBA00022771"/>
    </source>
</evidence>
<dbReference type="PANTHER" id="PTHR10825:SF72">
    <property type="entry name" value="UBIQUITIN-LIKE DOMAIN-CONTAINING PROTEIN"/>
    <property type="match status" value="1"/>
</dbReference>
<reference evidence="9" key="1">
    <citation type="journal article" date="2023" name="G3 (Bethesda)">
        <title>Whole genome assemblies of Zophobas morio and Tenebrio molitor.</title>
        <authorList>
            <person name="Kaur S."/>
            <person name="Stinson S.A."/>
            <person name="diCenzo G.C."/>
        </authorList>
    </citation>
    <scope>NUCLEOTIDE SEQUENCE</scope>
    <source>
        <strain evidence="9">QUZm001</strain>
    </source>
</reference>
<feature type="region of interest" description="Disordered" evidence="7">
    <location>
        <begin position="196"/>
        <end position="239"/>
    </location>
</feature>
<feature type="region of interest" description="Disordered" evidence="7">
    <location>
        <begin position="468"/>
        <end position="504"/>
    </location>
</feature>
<feature type="compositionally biased region" description="Basic and acidic residues" evidence="7">
    <location>
        <begin position="716"/>
        <end position="725"/>
    </location>
</feature>
<evidence type="ECO:0000259" key="8">
    <source>
        <dbReference type="PROSITE" id="PS50089"/>
    </source>
</evidence>
<keyword evidence="5" id="KW-0539">Nucleus</keyword>
<dbReference type="GO" id="GO:1990841">
    <property type="term" value="F:promoter-specific chromatin binding"/>
    <property type="evidence" value="ECO:0007669"/>
    <property type="project" value="TreeGrafter"/>
</dbReference>
<accession>A0AA38I882</accession>
<dbReference type="PROSITE" id="PS00518">
    <property type="entry name" value="ZF_RING_1"/>
    <property type="match status" value="1"/>
</dbReference>
<dbReference type="GO" id="GO:0035102">
    <property type="term" value="C:PRC1 complex"/>
    <property type="evidence" value="ECO:0007669"/>
    <property type="project" value="TreeGrafter"/>
</dbReference>
<dbReference type="InterPro" id="IPR017907">
    <property type="entry name" value="Znf_RING_CS"/>
</dbReference>
<feature type="region of interest" description="Disordered" evidence="7">
    <location>
        <begin position="513"/>
        <end position="532"/>
    </location>
</feature>
<name>A0AA38I882_9CUCU</name>
<comment type="caution">
    <text evidence="9">The sequence shown here is derived from an EMBL/GenBank/DDBJ whole genome shotgun (WGS) entry which is preliminary data.</text>
</comment>
<dbReference type="InterPro" id="IPR032443">
    <property type="entry name" value="RAWUL"/>
</dbReference>
<keyword evidence="4" id="KW-0862">Zinc</keyword>
<dbReference type="PANTHER" id="PTHR10825">
    <property type="entry name" value="RING FINGER DOMAIN-CONTAINING, POLYCOMB GROUP COMPONENT"/>
    <property type="match status" value="1"/>
</dbReference>
<feature type="compositionally biased region" description="Basic and acidic residues" evidence="7">
    <location>
        <begin position="513"/>
        <end position="522"/>
    </location>
</feature>
<evidence type="ECO:0000313" key="9">
    <source>
        <dbReference type="EMBL" id="KAJ3650674.1"/>
    </source>
</evidence>
<feature type="compositionally biased region" description="Basic and acidic residues" evidence="7">
    <location>
        <begin position="678"/>
        <end position="688"/>
    </location>
</feature>
<dbReference type="PROSITE" id="PS50089">
    <property type="entry name" value="ZF_RING_2"/>
    <property type="match status" value="1"/>
</dbReference>
<dbReference type="Pfam" id="PF16207">
    <property type="entry name" value="RAWUL"/>
    <property type="match status" value="1"/>
</dbReference>
<feature type="compositionally biased region" description="Basic and acidic residues" evidence="7">
    <location>
        <begin position="788"/>
        <end position="809"/>
    </location>
</feature>
<feature type="compositionally biased region" description="Basic and acidic residues" evidence="7">
    <location>
        <begin position="738"/>
        <end position="779"/>
    </location>
</feature>
<keyword evidence="3 6" id="KW-0863">Zinc-finger</keyword>
<dbReference type="SUPFAM" id="SSF57850">
    <property type="entry name" value="RING/U-box"/>
    <property type="match status" value="1"/>
</dbReference>
<dbReference type="InterPro" id="IPR001841">
    <property type="entry name" value="Znf_RING"/>
</dbReference>
<protein>
    <recommendedName>
        <fullName evidence="8">RING-type domain-containing protein</fullName>
    </recommendedName>
</protein>
<dbReference type="GO" id="GO:0000122">
    <property type="term" value="P:negative regulation of transcription by RNA polymerase II"/>
    <property type="evidence" value="ECO:0007669"/>
    <property type="project" value="TreeGrafter"/>
</dbReference>
<dbReference type="Gene3D" id="3.10.20.90">
    <property type="entry name" value="Phosphatidylinositol 3-kinase Catalytic Subunit, Chain A, domain 1"/>
    <property type="match status" value="1"/>
</dbReference>
<feature type="region of interest" description="Disordered" evidence="7">
    <location>
        <begin position="295"/>
        <end position="335"/>
    </location>
</feature>
<dbReference type="InterPro" id="IPR013083">
    <property type="entry name" value="Znf_RING/FYVE/PHD"/>
</dbReference>
<sequence>MHRAKKPTITDLNQHLTCKLCKGYFIDATTIIECLHSFCRSCIVKYLETNKYCPVCDVQVHKTKPLLNIRTDKTLQDIVYKLVPRLFQNEVQRRRDFYLSHPEAKPNLDQIGENYQHIITPDESVSLTMCYYGCKESARYLRCPAAVSVGHLQKLIRAKYGLFDNHHVDILYNQIAFNSTLTYRIHEYIPKKPKLEKKKAIGRGGDRPNEQQTTEGGAVADKREPRNVHHPGRRSLELVNNNNYKPEIVTVVDNKVTKKELPELKFIGKCTLPEKAMTTCVTLSSNTNTTTVLEARGAAEAGRPQAGAVRREGERQGVKRKSETPPQPPPKPPKQTILNHSIGLHNLSTNHLLKKYSQLNKTEAAEQLDEVVSSKPKITTEEFDHGNVRKLSTSIVSNAGAKKLRRRWRLCPSATKAETKVTPTTAPAPANKLPQVLQQPTKMIGAEQAETGVSAKFFKMRNNLPRYLGNPASGVKPTILSPRRPGKREEKPPEPPPKGEIKKHSIVKIDPKTLKPISEKAPETTSLSNSSDLKINTSSVSIFNPLKLQNSPGGGLANRRRDKLNLNLPPSNPFIPNLASPTVSPNQFLYPTGPPGFPPYDPRVMAAYHNLFYGQRLPFPPPGLSMELNQRKNFDLAGPASPKLGGMPQPHSPQPPLKLPTSDPLGIQTSSRTLGIKEQQRVDGKNEKSLQNAVEKLTQNRVKEIKNEAAVNKSASETKQEEKPKAAPTPPPPPKESTTAKEKEKQKEPSKAESKSDDNQTSKKKEESESAKEKEKEKSNSNTNGEVAKSEEKAASQEAEEKKKKEEKK</sequence>
<feature type="compositionally biased region" description="Basic and acidic residues" evidence="7">
    <location>
        <begin position="309"/>
        <end position="323"/>
    </location>
</feature>
<feature type="compositionally biased region" description="Basic and acidic residues" evidence="7">
    <location>
        <begin position="487"/>
        <end position="504"/>
    </location>
</feature>
<comment type="subcellular location">
    <subcellularLocation>
        <location evidence="1">Nucleus</location>
    </subcellularLocation>
</comment>
<dbReference type="Gene3D" id="3.30.40.10">
    <property type="entry name" value="Zinc/RING finger domain, C3HC4 (zinc finger)"/>
    <property type="match status" value="1"/>
</dbReference>